<organism evidence="5 6">
    <name type="scientific">Trichoplusia ni</name>
    <name type="common">Cabbage looper</name>
    <dbReference type="NCBI Taxonomy" id="7111"/>
    <lineage>
        <taxon>Eukaryota</taxon>
        <taxon>Metazoa</taxon>
        <taxon>Ecdysozoa</taxon>
        <taxon>Arthropoda</taxon>
        <taxon>Hexapoda</taxon>
        <taxon>Insecta</taxon>
        <taxon>Pterygota</taxon>
        <taxon>Neoptera</taxon>
        <taxon>Endopterygota</taxon>
        <taxon>Lepidoptera</taxon>
        <taxon>Glossata</taxon>
        <taxon>Ditrysia</taxon>
        <taxon>Noctuoidea</taxon>
        <taxon>Noctuidae</taxon>
        <taxon>Plusiinae</taxon>
        <taxon>Trichoplusia</taxon>
    </lineage>
</organism>
<comment type="subcellular location">
    <subcellularLocation>
        <location evidence="1">Secreted</location>
    </subcellularLocation>
</comment>
<keyword evidence="5" id="KW-1185">Reference proteome</keyword>
<evidence type="ECO:0000256" key="1">
    <source>
        <dbReference type="ARBA" id="ARBA00004613"/>
    </source>
</evidence>
<reference evidence="6" key="1">
    <citation type="submission" date="2025-08" db="UniProtKB">
        <authorList>
            <consortium name="RefSeq"/>
        </authorList>
    </citation>
    <scope>IDENTIFICATION</scope>
</reference>
<evidence type="ECO:0000256" key="2">
    <source>
        <dbReference type="ARBA" id="ARBA00022525"/>
    </source>
</evidence>
<proteinExistence type="predicted"/>
<dbReference type="RefSeq" id="XP_026730999.1">
    <property type="nucleotide sequence ID" value="XM_026875198.1"/>
</dbReference>
<dbReference type="GeneID" id="113496085"/>
<accession>A0A7E5VRT6</accession>
<protein>
    <submittedName>
        <fullName evidence="6">Uncharacterized protein LOC113496085</fullName>
    </submittedName>
</protein>
<gene>
    <name evidence="6" type="primary">LOC113496085</name>
</gene>
<feature type="chain" id="PRO_5028993234" evidence="3">
    <location>
        <begin position="18"/>
        <end position="122"/>
    </location>
</feature>
<dbReference type="FunCoup" id="A0A7E5VRT6">
    <property type="interactions" value="29"/>
</dbReference>
<evidence type="ECO:0000313" key="6">
    <source>
        <dbReference type="RefSeq" id="XP_026730999.1"/>
    </source>
</evidence>
<keyword evidence="3" id="KW-0732">Signal</keyword>
<evidence type="ECO:0000259" key="4">
    <source>
        <dbReference type="SMART" id="SM01318"/>
    </source>
</evidence>
<evidence type="ECO:0000256" key="3">
    <source>
        <dbReference type="SAM" id="SignalP"/>
    </source>
</evidence>
<keyword evidence="2" id="KW-0964">Secreted</keyword>
<dbReference type="SMART" id="SM01318">
    <property type="entry name" value="SVWC"/>
    <property type="match status" value="1"/>
</dbReference>
<dbReference type="InterPro" id="IPR053308">
    <property type="entry name" value="Vago-like"/>
</dbReference>
<dbReference type="AlphaFoldDB" id="A0A7E5VRT6"/>
<dbReference type="Proteomes" id="UP000322000">
    <property type="component" value="Chromosome 7"/>
</dbReference>
<feature type="signal peptide" evidence="3">
    <location>
        <begin position="1"/>
        <end position="17"/>
    </location>
</feature>
<dbReference type="InterPro" id="IPR029277">
    <property type="entry name" value="SVWC_dom"/>
</dbReference>
<evidence type="ECO:0000313" key="5">
    <source>
        <dbReference type="Proteomes" id="UP000322000"/>
    </source>
</evidence>
<dbReference type="KEGG" id="tnl:113496085"/>
<dbReference type="PANTHER" id="PTHR39957">
    <property type="entry name" value="AT09846P1-RELATED"/>
    <property type="match status" value="1"/>
</dbReference>
<feature type="domain" description="Single" evidence="4">
    <location>
        <begin position="37"/>
        <end position="103"/>
    </location>
</feature>
<dbReference type="GO" id="GO:0005576">
    <property type="term" value="C:extracellular region"/>
    <property type="evidence" value="ECO:0007669"/>
    <property type="project" value="UniProtKB-SubCell"/>
</dbReference>
<dbReference type="PANTHER" id="PTHR39957:SF1">
    <property type="entry name" value="AT09846P1-RELATED"/>
    <property type="match status" value="1"/>
</dbReference>
<sequence length="122" mass="13785">MPPKVIVLILVVGTVYAITWSSKLDKKPEEFAGKEGCYIKEINDVIPFNESINVKGYCYLIHCTKKIVHYVSCGAAPAEREYCLINEADLDRPYPGCCPLVRCFESEIEWLADNKTNSKHKA</sequence>
<dbReference type="OrthoDB" id="6761907at2759"/>
<dbReference type="InParanoid" id="A0A7E5VRT6"/>
<name>A0A7E5VRT6_TRINI</name>
<dbReference type="Pfam" id="PF15430">
    <property type="entry name" value="SVWC"/>
    <property type="match status" value="1"/>
</dbReference>